<evidence type="ECO:0000313" key="1">
    <source>
        <dbReference type="EMBL" id="ANG63649.1"/>
    </source>
</evidence>
<proteinExistence type="predicted"/>
<dbReference type="Pfam" id="PF12525">
    <property type="entry name" value="DUF3726"/>
    <property type="match status" value="1"/>
</dbReference>
<dbReference type="RefSeq" id="WP_067295934.1">
    <property type="nucleotide sequence ID" value="NZ_CP015839.1"/>
</dbReference>
<evidence type="ECO:0000313" key="2">
    <source>
        <dbReference type="Proteomes" id="UP000078070"/>
    </source>
</evidence>
<accession>A0A1A9F1L5</accession>
<dbReference type="OrthoDB" id="5792746at2"/>
<organism evidence="1 2">
    <name type="scientific">Marinobacterium aestuarii</name>
    <dbReference type="NCBI Taxonomy" id="1821621"/>
    <lineage>
        <taxon>Bacteria</taxon>
        <taxon>Pseudomonadati</taxon>
        <taxon>Pseudomonadota</taxon>
        <taxon>Gammaproteobacteria</taxon>
        <taxon>Oceanospirillales</taxon>
        <taxon>Oceanospirillaceae</taxon>
        <taxon>Marinobacterium</taxon>
    </lineage>
</organism>
<dbReference type="GO" id="GO:0016491">
    <property type="term" value="F:oxidoreductase activity"/>
    <property type="evidence" value="ECO:0007669"/>
    <property type="project" value="InterPro"/>
</dbReference>
<evidence type="ECO:0008006" key="3">
    <source>
        <dbReference type="Google" id="ProtNLM"/>
    </source>
</evidence>
<gene>
    <name evidence="1" type="ORF">A8C75_14970</name>
</gene>
<dbReference type="SUPFAM" id="SSF89733">
    <property type="entry name" value="L-sulfolactate dehydrogenase-like"/>
    <property type="match status" value="1"/>
</dbReference>
<dbReference type="InterPro" id="IPR022201">
    <property type="entry name" value="DUF3726"/>
</dbReference>
<name>A0A1A9F1L5_9GAMM</name>
<dbReference type="KEGG" id="mars:A8C75_14970"/>
<protein>
    <recommendedName>
        <fullName evidence="3">DUF3726 domain-containing protein</fullName>
    </recommendedName>
</protein>
<sequence>MRISLNELNATLKRSFEGMNYFVGTYEDAAQMVSWLEMHGEQGFGELERALAYVNDEDKAPVELLFEDASSAIVDCHGRSALNSLALVLDLAHAKALKAGIATLKVQHCHNRKFILKLLADCGRRGISMMAYWQNGTQPATEHVASISAGEQYPRYSEAVLKADCSPLEKQTMTLICSDRVNIAAQLMSSPNDRVSCRSVEPATFAATGLATLESGIEISEALWQTFNQLGEKVLVENTEASRQGAGGR</sequence>
<reference evidence="1 2" key="2">
    <citation type="journal article" date="2018" name="Int. J. Syst. Evol. Microbiol.">
        <title>Marinobacterium aestuarii sp. nov., a benzene-degrading marine bacterium isolated from estuary sediment.</title>
        <authorList>
            <person name="Bae S.S."/>
            <person name="Jung J."/>
            <person name="Chung D."/>
            <person name="Baek K."/>
        </authorList>
    </citation>
    <scope>NUCLEOTIDE SEQUENCE [LARGE SCALE GENOMIC DNA]</scope>
    <source>
        <strain evidence="1 2">ST58-10</strain>
    </source>
</reference>
<dbReference type="Proteomes" id="UP000078070">
    <property type="component" value="Chromosome"/>
</dbReference>
<dbReference type="EMBL" id="CP015839">
    <property type="protein sequence ID" value="ANG63649.1"/>
    <property type="molecule type" value="Genomic_DNA"/>
</dbReference>
<dbReference type="InterPro" id="IPR036111">
    <property type="entry name" value="Mal/L-sulfo/L-lacto_DH-like_sf"/>
</dbReference>
<dbReference type="AlphaFoldDB" id="A0A1A9F1L5"/>
<reference evidence="2" key="1">
    <citation type="submission" date="2016-05" db="EMBL/GenBank/DDBJ databases">
        <authorList>
            <person name="Baek K."/>
            <person name="Yang S.-J."/>
        </authorList>
    </citation>
    <scope>NUCLEOTIDE SEQUENCE [LARGE SCALE GENOMIC DNA]</scope>
    <source>
        <strain evidence="2">ST58-10</strain>
    </source>
</reference>
<dbReference type="STRING" id="1821621.A8C75_14970"/>
<keyword evidence="2" id="KW-1185">Reference proteome</keyword>